<accession>A0ACB7XAK1</accession>
<proteinExistence type="predicted"/>
<dbReference type="Proteomes" id="UP000828048">
    <property type="component" value="Chromosome 6"/>
</dbReference>
<keyword evidence="2" id="KW-1185">Reference proteome</keyword>
<protein>
    <submittedName>
        <fullName evidence="1">Uncharacterized protein</fullName>
    </submittedName>
</protein>
<gene>
    <name evidence="1" type="ORF">Vadar_013681</name>
</gene>
<name>A0ACB7XAK1_9ERIC</name>
<sequence>MAPAVIRAVCKTWRSSLSHHSSTSFPPNLPFPMLPNPHLNPHRQGHFSLSHSILYLLQPPSSASTSLFFLRLQEDTINNKYHPINPLSEYSAERVPPVSSFPSSLNLLDDDIRVSEIVHAYNLDYVDVSRTGTRFTAANYLESQSIIVNQTAVGNGIVVAVIGGQLGFFRLGIDLKWTPIDSKNDTYHDVVYRSGSGRFYAVDYCGRTVAIGGDKAAEVEVIVESGLPEMGACQFTRLVEGDGDELFLVYRYLDSEEDDCVIFRQAVTWGMETEQEHWEMPSYFHVYRLSESDKKWERVVVGLGDDRVFLIGDDYSVLVSARDYPALKGGCIYFSDTMCYEKNDKEAGIAKSCVLTWVHDLKDGRTGPLADFPDHWPAFSPLPTWLGTPPPDEMLLQRDASNPKQDVPELTTEAKKKAAEAKLRGDDAFRRQDYLMALDAYKQAIDFNPTDATLLSNRSLCWIRMGQAEHALADAKACRALKPNWSKACYREGHALQLLEKFEEAADAFYEGLMLDPENKDILHAYREVAEALEKRKLL</sequence>
<organism evidence="1 2">
    <name type="scientific">Vaccinium darrowii</name>
    <dbReference type="NCBI Taxonomy" id="229202"/>
    <lineage>
        <taxon>Eukaryota</taxon>
        <taxon>Viridiplantae</taxon>
        <taxon>Streptophyta</taxon>
        <taxon>Embryophyta</taxon>
        <taxon>Tracheophyta</taxon>
        <taxon>Spermatophyta</taxon>
        <taxon>Magnoliopsida</taxon>
        <taxon>eudicotyledons</taxon>
        <taxon>Gunneridae</taxon>
        <taxon>Pentapetalae</taxon>
        <taxon>asterids</taxon>
        <taxon>Ericales</taxon>
        <taxon>Ericaceae</taxon>
        <taxon>Vaccinioideae</taxon>
        <taxon>Vaccinieae</taxon>
        <taxon>Vaccinium</taxon>
    </lineage>
</organism>
<reference evidence="1 2" key="1">
    <citation type="journal article" date="2021" name="Hortic Res">
        <title>High-quality reference genome and annotation aids understanding of berry development for evergreen blueberry (Vaccinium darrowii).</title>
        <authorList>
            <person name="Yu J."/>
            <person name="Hulse-Kemp A.M."/>
            <person name="Babiker E."/>
            <person name="Staton M."/>
        </authorList>
    </citation>
    <scope>NUCLEOTIDE SEQUENCE [LARGE SCALE GENOMIC DNA]</scope>
    <source>
        <strain evidence="2">cv. NJ 8807/NJ 8810</strain>
        <tissue evidence="1">Young leaf</tissue>
    </source>
</reference>
<evidence type="ECO:0000313" key="2">
    <source>
        <dbReference type="Proteomes" id="UP000828048"/>
    </source>
</evidence>
<dbReference type="EMBL" id="CM037156">
    <property type="protein sequence ID" value="KAH7837419.1"/>
    <property type="molecule type" value="Genomic_DNA"/>
</dbReference>
<comment type="caution">
    <text evidence="1">The sequence shown here is derived from an EMBL/GenBank/DDBJ whole genome shotgun (WGS) entry which is preliminary data.</text>
</comment>
<evidence type="ECO:0000313" key="1">
    <source>
        <dbReference type="EMBL" id="KAH7837419.1"/>
    </source>
</evidence>